<reference evidence="6" key="1">
    <citation type="journal article" date="2023" name="Mol. Biol. Evol.">
        <title>Third-Generation Sequencing Reveals the Adaptive Role of the Epigenome in Three Deep-Sea Polychaetes.</title>
        <authorList>
            <person name="Perez M."/>
            <person name="Aroh O."/>
            <person name="Sun Y."/>
            <person name="Lan Y."/>
            <person name="Juniper S.K."/>
            <person name="Young C.R."/>
            <person name="Angers B."/>
            <person name="Qian P.Y."/>
        </authorList>
    </citation>
    <scope>NUCLEOTIDE SEQUENCE</scope>
    <source>
        <strain evidence="6">R07B-5</strain>
    </source>
</reference>
<gene>
    <name evidence="6" type="ORF">NP493_1407g00049</name>
</gene>
<keyword evidence="7" id="KW-1185">Reference proteome</keyword>
<dbReference type="Proteomes" id="UP001209878">
    <property type="component" value="Unassembled WGS sequence"/>
</dbReference>
<dbReference type="Pfam" id="PF14821">
    <property type="entry name" value="Thr_synth_N"/>
    <property type="match status" value="1"/>
</dbReference>
<dbReference type="GO" id="GO:0046360">
    <property type="term" value="P:2-oxobutyrate biosynthetic process"/>
    <property type="evidence" value="ECO:0007669"/>
    <property type="project" value="TreeGrafter"/>
</dbReference>
<dbReference type="GO" id="GO:0009071">
    <property type="term" value="P:serine family amino acid catabolic process"/>
    <property type="evidence" value="ECO:0007669"/>
    <property type="project" value="TreeGrafter"/>
</dbReference>
<dbReference type="InterPro" id="IPR051166">
    <property type="entry name" value="Threonine_Synthase"/>
</dbReference>
<sequence>MKYESTQGGVRGITFEDVLLSGFASDGGLFMPECTPVVDLSTLQSWVGLGYTDLAKKLVRLFIDETEISTVELEELLDRAFCKFNNPSIVQMTRLSSHLNILELFHGPTLAFKDLAMLCVGQFLEYFLAKRKKHMTVLVCKFSSFITIGNILLNKTNL</sequence>
<dbReference type="InterPro" id="IPR029144">
    <property type="entry name" value="Thr_synth_N"/>
</dbReference>
<organism evidence="6 7">
    <name type="scientific">Ridgeia piscesae</name>
    <name type="common">Tubeworm</name>
    <dbReference type="NCBI Taxonomy" id="27915"/>
    <lineage>
        <taxon>Eukaryota</taxon>
        <taxon>Metazoa</taxon>
        <taxon>Spiralia</taxon>
        <taxon>Lophotrochozoa</taxon>
        <taxon>Annelida</taxon>
        <taxon>Polychaeta</taxon>
        <taxon>Sedentaria</taxon>
        <taxon>Canalipalpata</taxon>
        <taxon>Sabellida</taxon>
        <taxon>Siboglinidae</taxon>
        <taxon>Ridgeia</taxon>
    </lineage>
</organism>
<accession>A0AAD9K4N7</accession>
<comment type="similarity">
    <text evidence="2">Belongs to the threonine synthase family.</text>
</comment>
<name>A0AAD9K4N7_RIDPI</name>
<comment type="cofactor">
    <cofactor evidence="1">
        <name>pyridoxal 5'-phosphate</name>
        <dbReference type="ChEBI" id="CHEBI:597326"/>
    </cofactor>
</comment>
<dbReference type="Gene3D" id="3.40.50.1100">
    <property type="match status" value="2"/>
</dbReference>
<dbReference type="PANTHER" id="PTHR42690:SF1">
    <property type="entry name" value="THREONINE SYNTHASE-LIKE 2"/>
    <property type="match status" value="1"/>
</dbReference>
<dbReference type="EMBL" id="JAODUO010001404">
    <property type="protein sequence ID" value="KAK2164657.1"/>
    <property type="molecule type" value="Genomic_DNA"/>
</dbReference>
<evidence type="ECO:0000313" key="7">
    <source>
        <dbReference type="Proteomes" id="UP001209878"/>
    </source>
</evidence>
<keyword evidence="4" id="KW-0456">Lyase</keyword>
<proteinExistence type="inferred from homology"/>
<evidence type="ECO:0000313" key="6">
    <source>
        <dbReference type="EMBL" id="KAK2164657.1"/>
    </source>
</evidence>
<comment type="caution">
    <text evidence="6">The sequence shown here is derived from an EMBL/GenBank/DDBJ whole genome shotgun (WGS) entry which is preliminary data.</text>
</comment>
<dbReference type="PROSITE" id="PS00165">
    <property type="entry name" value="DEHYDRATASE_SER_THR"/>
    <property type="match status" value="1"/>
</dbReference>
<evidence type="ECO:0000259" key="5">
    <source>
        <dbReference type="Pfam" id="PF14821"/>
    </source>
</evidence>
<evidence type="ECO:0000256" key="3">
    <source>
        <dbReference type="ARBA" id="ARBA00022898"/>
    </source>
</evidence>
<dbReference type="InterPro" id="IPR037158">
    <property type="entry name" value="Thr_synth_N_sf"/>
</dbReference>
<dbReference type="InterPro" id="IPR036052">
    <property type="entry name" value="TrpB-like_PALP_sf"/>
</dbReference>
<dbReference type="GO" id="GO:0030170">
    <property type="term" value="F:pyridoxal phosphate binding"/>
    <property type="evidence" value="ECO:0007669"/>
    <property type="project" value="InterPro"/>
</dbReference>
<protein>
    <recommendedName>
        <fullName evidence="5">Threonine synthase N-terminal domain-containing protein</fullName>
    </recommendedName>
</protein>
<dbReference type="PANTHER" id="PTHR42690">
    <property type="entry name" value="THREONINE SYNTHASE FAMILY MEMBER"/>
    <property type="match status" value="1"/>
</dbReference>
<dbReference type="GO" id="GO:0016829">
    <property type="term" value="F:lyase activity"/>
    <property type="evidence" value="ECO:0007669"/>
    <property type="project" value="UniProtKB-KW"/>
</dbReference>
<dbReference type="InterPro" id="IPR000634">
    <property type="entry name" value="Ser/Thr_deHydtase_PyrdxlP-BS"/>
</dbReference>
<dbReference type="Gene3D" id="3.90.1380.10">
    <property type="entry name" value="Threonine synthase, N-terminal domain"/>
    <property type="match status" value="1"/>
</dbReference>
<dbReference type="SUPFAM" id="SSF53686">
    <property type="entry name" value="Tryptophan synthase beta subunit-like PLP-dependent enzymes"/>
    <property type="match status" value="1"/>
</dbReference>
<evidence type="ECO:0000256" key="1">
    <source>
        <dbReference type="ARBA" id="ARBA00001933"/>
    </source>
</evidence>
<dbReference type="FunFam" id="3.90.1380.10:FF:000003">
    <property type="entry name" value="THR4p Threonine synthase"/>
    <property type="match status" value="1"/>
</dbReference>
<keyword evidence="3" id="KW-0663">Pyridoxal phosphate</keyword>
<evidence type="ECO:0000256" key="4">
    <source>
        <dbReference type="ARBA" id="ARBA00023239"/>
    </source>
</evidence>
<dbReference type="AlphaFoldDB" id="A0AAD9K4N7"/>
<evidence type="ECO:0000256" key="2">
    <source>
        <dbReference type="ARBA" id="ARBA00005517"/>
    </source>
</evidence>
<feature type="domain" description="Threonine synthase N-terminal" evidence="5">
    <location>
        <begin position="2"/>
        <end position="81"/>
    </location>
</feature>